<comment type="caution">
    <text evidence="2">The sequence shown here is derived from an EMBL/GenBank/DDBJ whole genome shotgun (WGS) entry which is preliminary data.</text>
</comment>
<name>F5RN51_9FIRM</name>
<accession>F5RN51</accession>
<dbReference type="HOGENOM" id="CLU_1783415_0_0_9"/>
<keyword evidence="1" id="KW-0732">Signal</keyword>
<proteinExistence type="predicted"/>
<reference evidence="2 3" key="1">
    <citation type="submission" date="2011-04" db="EMBL/GenBank/DDBJ databases">
        <authorList>
            <person name="Muzny D."/>
            <person name="Qin X."/>
            <person name="Deng J."/>
            <person name="Jiang H."/>
            <person name="Liu Y."/>
            <person name="Qu J."/>
            <person name="Song X.-Z."/>
            <person name="Zhang L."/>
            <person name="Thornton R."/>
            <person name="Coyle M."/>
            <person name="Francisco L."/>
            <person name="Jackson L."/>
            <person name="Javaid M."/>
            <person name="Korchina V."/>
            <person name="Kovar C."/>
            <person name="Mata R."/>
            <person name="Mathew T."/>
            <person name="Ngo R."/>
            <person name="Nguyen L."/>
            <person name="Nguyen N."/>
            <person name="Okwuonu G."/>
            <person name="Ongeri F."/>
            <person name="Pham C."/>
            <person name="Simmons D."/>
            <person name="Wilczek-Boney K."/>
            <person name="Hale W."/>
            <person name="Jakkamsetti A."/>
            <person name="Pham P."/>
            <person name="Ruth R."/>
            <person name="San Lucas F."/>
            <person name="Warren J."/>
            <person name="Zhang J."/>
            <person name="Zhao Z."/>
            <person name="Zhou C."/>
            <person name="Zhu D."/>
            <person name="Lee S."/>
            <person name="Bess C."/>
            <person name="Blankenburg K."/>
            <person name="Forbes L."/>
            <person name="Fu Q."/>
            <person name="Gubbala S."/>
            <person name="Hirani K."/>
            <person name="Jayaseelan J.C."/>
            <person name="Lara F."/>
            <person name="Munidasa M."/>
            <person name="Palculict T."/>
            <person name="Patil S."/>
            <person name="Pu L.-L."/>
            <person name="Saada N."/>
            <person name="Tang L."/>
            <person name="Weissenberger G."/>
            <person name="Zhu Y."/>
            <person name="Hemphill L."/>
            <person name="Shang Y."/>
            <person name="Youmans B."/>
            <person name="Ayvaz T."/>
            <person name="Ross M."/>
            <person name="Santibanez J."/>
            <person name="Aqrawi P."/>
            <person name="Gross S."/>
            <person name="Joshi V."/>
            <person name="Fowler G."/>
            <person name="Nazareth L."/>
            <person name="Reid J."/>
            <person name="Worley K."/>
            <person name="Petrosino J."/>
            <person name="Highlander S."/>
            <person name="Gibbs R."/>
        </authorList>
    </citation>
    <scope>NUCLEOTIDE SEQUENCE [LARGE SCALE GENOMIC DNA]</scope>
    <source>
        <strain evidence="2 3">DSM 2778</strain>
    </source>
</reference>
<dbReference type="Proteomes" id="UP000004067">
    <property type="component" value="Unassembled WGS sequence"/>
</dbReference>
<evidence type="ECO:0000313" key="2">
    <source>
        <dbReference type="EMBL" id="EGK59183.1"/>
    </source>
</evidence>
<evidence type="ECO:0000313" key="3">
    <source>
        <dbReference type="Proteomes" id="UP000004067"/>
    </source>
</evidence>
<feature type="chain" id="PRO_5003326043" evidence="1">
    <location>
        <begin position="34"/>
        <end position="145"/>
    </location>
</feature>
<dbReference type="STRING" id="888060.HMPREF9081_1687"/>
<feature type="signal peptide" evidence="1">
    <location>
        <begin position="1"/>
        <end position="33"/>
    </location>
</feature>
<dbReference type="AlphaFoldDB" id="F5RN51"/>
<dbReference type="EMBL" id="AFHQ01000038">
    <property type="protein sequence ID" value="EGK59183.1"/>
    <property type="molecule type" value="Genomic_DNA"/>
</dbReference>
<sequence>MFMMVKMGQFLRLFGFIAAAFALCVFGSSPAQAMTISDLQGDYRVVEQTYTWGANAGSMVFNLHMVDGELVGTIKQLNGSKSFDDVGRTVMEGFYVDEGTLYCQWTYCPGATFLSKVNVYNNGAELKVSRSDSPSNFYWKVKRIS</sequence>
<protein>
    <submittedName>
        <fullName evidence="2">Uncharacterized protein</fullName>
    </submittedName>
</protein>
<organism evidence="2 3">
    <name type="scientific">Centipeda periodontii DSM 2778</name>
    <dbReference type="NCBI Taxonomy" id="888060"/>
    <lineage>
        <taxon>Bacteria</taxon>
        <taxon>Bacillati</taxon>
        <taxon>Bacillota</taxon>
        <taxon>Negativicutes</taxon>
        <taxon>Selenomonadales</taxon>
        <taxon>Selenomonadaceae</taxon>
        <taxon>Centipeda</taxon>
    </lineage>
</organism>
<evidence type="ECO:0000256" key="1">
    <source>
        <dbReference type="SAM" id="SignalP"/>
    </source>
</evidence>
<keyword evidence="3" id="KW-1185">Reference proteome</keyword>
<gene>
    <name evidence="2" type="ORF">HMPREF9081_1687</name>
</gene>